<dbReference type="OrthoDB" id="9950071at2759"/>
<dbReference type="Proteomes" id="UP000287033">
    <property type="component" value="Unassembled WGS sequence"/>
</dbReference>
<comment type="caution">
    <text evidence="1">The sequence shown here is derived from an EMBL/GenBank/DDBJ whole genome shotgun (WGS) entry which is preliminary data.</text>
</comment>
<name>A0A401SUW8_CHIPU</name>
<keyword evidence="2" id="KW-1185">Reference proteome</keyword>
<protein>
    <submittedName>
        <fullName evidence="1">Uncharacterized protein</fullName>
    </submittedName>
</protein>
<proteinExistence type="predicted"/>
<dbReference type="AlphaFoldDB" id="A0A401SUW8"/>
<organism evidence="1 2">
    <name type="scientific">Chiloscyllium punctatum</name>
    <name type="common">Brownbanded bambooshark</name>
    <name type="synonym">Hemiscyllium punctatum</name>
    <dbReference type="NCBI Taxonomy" id="137246"/>
    <lineage>
        <taxon>Eukaryota</taxon>
        <taxon>Metazoa</taxon>
        <taxon>Chordata</taxon>
        <taxon>Craniata</taxon>
        <taxon>Vertebrata</taxon>
        <taxon>Chondrichthyes</taxon>
        <taxon>Elasmobranchii</taxon>
        <taxon>Galeomorphii</taxon>
        <taxon>Galeoidea</taxon>
        <taxon>Orectolobiformes</taxon>
        <taxon>Hemiscylliidae</taxon>
        <taxon>Chiloscyllium</taxon>
    </lineage>
</organism>
<sequence>MNEEYFAGQKGKHSPLQQITSKDLNEYATNSQNTTEPISRKCTTVPLVRKHTSGQQKSDIPNATWSDNKCANPLVPIPNHVHRGNELKGQAQVMQSRSTISECDDQENSSYCKNSSQACELSTAKELLFISKSRLSTHSKIERKNKHSKTCSEEKRHWKEEPFQVQALSKNSVHSTTLNKFKNGIACNTMDKKKDGSCIRENLINKQINGKSIPDSDNSAVGLSESCLKVCSLQPTLDMAREDMNALSYKSGCGKHDHTSDFLQSLSKEGMERKRQNYQPATVTLMEDKNSSAEASEFITLHDQQEFQGTQSVATGVVLPAFRQYPFQKTLQRNKLQSQAKWLQENNSIKMYHCTSRTSDEQSVQNIAEMAPSENHITTAQLLHTIRYGMHQNEDIIQINSLLKENHRTKGMNSKLLEEALILYSRKTKEMH</sequence>
<reference evidence="1 2" key="1">
    <citation type="journal article" date="2018" name="Nat. Ecol. Evol.">
        <title>Shark genomes provide insights into elasmobranch evolution and the origin of vertebrates.</title>
        <authorList>
            <person name="Hara Y"/>
            <person name="Yamaguchi K"/>
            <person name="Onimaru K"/>
            <person name="Kadota M"/>
            <person name="Koyanagi M"/>
            <person name="Keeley SD"/>
            <person name="Tatsumi K"/>
            <person name="Tanaka K"/>
            <person name="Motone F"/>
            <person name="Kageyama Y"/>
            <person name="Nozu R"/>
            <person name="Adachi N"/>
            <person name="Nishimura O"/>
            <person name="Nakagawa R"/>
            <person name="Tanegashima C"/>
            <person name="Kiyatake I"/>
            <person name="Matsumoto R"/>
            <person name="Murakumo K"/>
            <person name="Nishida K"/>
            <person name="Terakita A"/>
            <person name="Kuratani S"/>
            <person name="Sato K"/>
            <person name="Hyodo S Kuraku.S."/>
        </authorList>
    </citation>
    <scope>NUCLEOTIDE SEQUENCE [LARGE SCALE GENOMIC DNA]</scope>
</reference>
<dbReference type="EMBL" id="BEZZ01000572">
    <property type="protein sequence ID" value="GCC34146.1"/>
    <property type="molecule type" value="Genomic_DNA"/>
</dbReference>
<accession>A0A401SUW8</accession>
<gene>
    <name evidence="1" type="ORF">chiPu_0012619</name>
</gene>
<evidence type="ECO:0000313" key="2">
    <source>
        <dbReference type="Proteomes" id="UP000287033"/>
    </source>
</evidence>
<evidence type="ECO:0000313" key="1">
    <source>
        <dbReference type="EMBL" id="GCC34146.1"/>
    </source>
</evidence>